<dbReference type="Proteomes" id="UP001596417">
    <property type="component" value="Unassembled WGS sequence"/>
</dbReference>
<keyword evidence="1" id="KW-1133">Transmembrane helix</keyword>
<keyword evidence="3" id="KW-1185">Reference proteome</keyword>
<evidence type="ECO:0000256" key="1">
    <source>
        <dbReference type="SAM" id="Phobius"/>
    </source>
</evidence>
<proteinExistence type="predicted"/>
<dbReference type="GeneID" id="76202085"/>
<dbReference type="EMBL" id="JBHTAX010000004">
    <property type="protein sequence ID" value="MFC7192409.1"/>
    <property type="molecule type" value="Genomic_DNA"/>
</dbReference>
<protein>
    <submittedName>
        <fullName evidence="2">Uncharacterized protein</fullName>
    </submittedName>
</protein>
<dbReference type="RefSeq" id="WP_264556393.1">
    <property type="nucleotide sequence ID" value="NZ_CP109980.1"/>
</dbReference>
<feature type="transmembrane region" description="Helical" evidence="1">
    <location>
        <begin position="12"/>
        <end position="32"/>
    </location>
</feature>
<sequence>MIDLISGWVISFIRPAASLFAVSVLVIGVVLARRASAERVIRLQMGLVYPLATVLFDAGCVVTNCVVETNIINLLGGIRW</sequence>
<evidence type="ECO:0000313" key="2">
    <source>
        <dbReference type="EMBL" id="MFC7192409.1"/>
    </source>
</evidence>
<comment type="caution">
    <text evidence="2">The sequence shown here is derived from an EMBL/GenBank/DDBJ whole genome shotgun (WGS) entry which is preliminary data.</text>
</comment>
<gene>
    <name evidence="2" type="ORF">ACFQL7_23060</name>
</gene>
<organism evidence="2 3">
    <name type="scientific">Halocatena marina</name>
    <dbReference type="NCBI Taxonomy" id="2934937"/>
    <lineage>
        <taxon>Archaea</taxon>
        <taxon>Methanobacteriati</taxon>
        <taxon>Methanobacteriota</taxon>
        <taxon>Stenosarchaea group</taxon>
        <taxon>Halobacteria</taxon>
        <taxon>Halobacteriales</taxon>
        <taxon>Natronomonadaceae</taxon>
        <taxon>Halocatena</taxon>
    </lineage>
</organism>
<keyword evidence="1" id="KW-0472">Membrane</keyword>
<name>A0ABD5YWN4_9EURY</name>
<accession>A0ABD5YWN4</accession>
<dbReference type="AlphaFoldDB" id="A0ABD5YWN4"/>
<keyword evidence="1" id="KW-0812">Transmembrane</keyword>
<reference evidence="2 3" key="1">
    <citation type="journal article" date="2019" name="Int. J. Syst. Evol. Microbiol.">
        <title>The Global Catalogue of Microorganisms (GCM) 10K type strain sequencing project: providing services to taxonomists for standard genome sequencing and annotation.</title>
        <authorList>
            <consortium name="The Broad Institute Genomics Platform"/>
            <consortium name="The Broad Institute Genome Sequencing Center for Infectious Disease"/>
            <person name="Wu L."/>
            <person name="Ma J."/>
        </authorList>
    </citation>
    <scope>NUCLEOTIDE SEQUENCE [LARGE SCALE GENOMIC DNA]</scope>
    <source>
        <strain evidence="2 3">RDMS1</strain>
    </source>
</reference>
<evidence type="ECO:0000313" key="3">
    <source>
        <dbReference type="Proteomes" id="UP001596417"/>
    </source>
</evidence>